<organism evidence="11 13">
    <name type="scientific">Volvox reticuliferus</name>
    <dbReference type="NCBI Taxonomy" id="1737510"/>
    <lineage>
        <taxon>Eukaryota</taxon>
        <taxon>Viridiplantae</taxon>
        <taxon>Chlorophyta</taxon>
        <taxon>core chlorophytes</taxon>
        <taxon>Chlorophyceae</taxon>
        <taxon>CS clade</taxon>
        <taxon>Chlamydomonadales</taxon>
        <taxon>Volvocaceae</taxon>
        <taxon>Volvox</taxon>
    </lineage>
</organism>
<dbReference type="GO" id="GO:0005886">
    <property type="term" value="C:plasma membrane"/>
    <property type="evidence" value="ECO:0007669"/>
    <property type="project" value="UniProtKB-SubCell"/>
</dbReference>
<evidence type="ECO:0000256" key="9">
    <source>
        <dbReference type="SAM" id="MobiDB-lite"/>
    </source>
</evidence>
<feature type="region of interest" description="Disordered" evidence="9">
    <location>
        <begin position="298"/>
        <end position="318"/>
    </location>
</feature>
<evidence type="ECO:0000256" key="7">
    <source>
        <dbReference type="ARBA" id="ARBA00035120"/>
    </source>
</evidence>
<feature type="transmembrane region" description="Helical" evidence="10">
    <location>
        <begin position="428"/>
        <end position="450"/>
    </location>
</feature>
<evidence type="ECO:0000313" key="12">
    <source>
        <dbReference type="EMBL" id="GIM09186.1"/>
    </source>
</evidence>
<keyword evidence="6 10" id="KW-0472">Membrane</keyword>
<evidence type="ECO:0008006" key="14">
    <source>
        <dbReference type="Google" id="ProtNLM"/>
    </source>
</evidence>
<reference evidence="11" key="1">
    <citation type="journal article" date="2021" name="Proc. Natl. Acad. Sci. U.S.A.">
        <title>Three genomes in the algal genus Volvox reveal the fate of a haploid sex-determining region after a transition to homothallism.</title>
        <authorList>
            <person name="Yamamoto K."/>
            <person name="Hamaji T."/>
            <person name="Kawai-Toyooka H."/>
            <person name="Matsuzaki R."/>
            <person name="Takahashi F."/>
            <person name="Nishimura Y."/>
            <person name="Kawachi M."/>
            <person name="Noguchi H."/>
            <person name="Minakuchi Y."/>
            <person name="Umen J.G."/>
            <person name="Toyoda A."/>
            <person name="Nozaki H."/>
        </authorList>
    </citation>
    <scope>NUCLEOTIDE SEQUENCE</scope>
    <source>
        <strain evidence="12">NIES-3785</strain>
        <strain evidence="11">NIES-3786</strain>
    </source>
</reference>
<feature type="transmembrane region" description="Helical" evidence="10">
    <location>
        <begin position="462"/>
        <end position="483"/>
    </location>
</feature>
<comment type="function">
    <text evidence="1">Fluoride channel required for the rapid expulsion of cytoplasmic fluoride.</text>
</comment>
<keyword evidence="3" id="KW-1003">Cell membrane</keyword>
<dbReference type="PANTHER" id="PTHR28259">
    <property type="entry name" value="FLUORIDE EXPORT PROTEIN 1-RELATED"/>
    <property type="match status" value="1"/>
</dbReference>
<proteinExistence type="inferred from homology"/>
<evidence type="ECO:0000313" key="11">
    <source>
        <dbReference type="EMBL" id="GIL87748.1"/>
    </source>
</evidence>
<keyword evidence="5 10" id="KW-1133">Transmembrane helix</keyword>
<dbReference type="EMBL" id="BNCQ01000030">
    <property type="protein sequence ID" value="GIM09186.1"/>
    <property type="molecule type" value="Genomic_DNA"/>
</dbReference>
<feature type="compositionally biased region" description="Low complexity" evidence="9">
    <location>
        <begin position="298"/>
        <end position="315"/>
    </location>
</feature>
<dbReference type="Pfam" id="PF02537">
    <property type="entry name" value="CRCB"/>
    <property type="match status" value="2"/>
</dbReference>
<keyword evidence="4 10" id="KW-0812">Transmembrane</keyword>
<evidence type="ECO:0000256" key="3">
    <source>
        <dbReference type="ARBA" id="ARBA00022475"/>
    </source>
</evidence>
<comment type="catalytic activity">
    <reaction evidence="8">
        <text>fluoride(in) = fluoride(out)</text>
        <dbReference type="Rhea" id="RHEA:76159"/>
        <dbReference type="ChEBI" id="CHEBI:17051"/>
    </reaction>
    <physiologicalReaction direction="left-to-right" evidence="8">
        <dbReference type="Rhea" id="RHEA:76160"/>
    </physiologicalReaction>
</comment>
<dbReference type="AlphaFoldDB" id="A0A8J4CSL0"/>
<feature type="transmembrane region" description="Helical" evidence="10">
    <location>
        <begin position="364"/>
        <end position="380"/>
    </location>
</feature>
<evidence type="ECO:0000256" key="2">
    <source>
        <dbReference type="ARBA" id="ARBA00004651"/>
    </source>
</evidence>
<dbReference type="OrthoDB" id="409792at2759"/>
<comment type="subcellular location">
    <subcellularLocation>
        <location evidence="2">Cell membrane</location>
        <topology evidence="2">Multi-pass membrane protein</topology>
    </subcellularLocation>
</comment>
<dbReference type="GO" id="GO:1903425">
    <property type="term" value="F:fluoride transmembrane transporter activity"/>
    <property type="evidence" value="ECO:0007669"/>
    <property type="project" value="TreeGrafter"/>
</dbReference>
<evidence type="ECO:0000256" key="10">
    <source>
        <dbReference type="SAM" id="Phobius"/>
    </source>
</evidence>
<feature type="transmembrane region" description="Helical" evidence="10">
    <location>
        <begin position="163"/>
        <end position="191"/>
    </location>
</feature>
<feature type="transmembrane region" description="Helical" evidence="10">
    <location>
        <begin position="329"/>
        <end position="352"/>
    </location>
</feature>
<feature type="transmembrane region" description="Helical" evidence="10">
    <location>
        <begin position="392"/>
        <end position="416"/>
    </location>
</feature>
<evidence type="ECO:0000256" key="1">
    <source>
        <dbReference type="ARBA" id="ARBA00002598"/>
    </source>
</evidence>
<dbReference type="EMBL" id="BNCP01000041">
    <property type="protein sequence ID" value="GIL87748.1"/>
    <property type="molecule type" value="Genomic_DNA"/>
</dbReference>
<evidence type="ECO:0000313" key="13">
    <source>
        <dbReference type="Proteomes" id="UP000747110"/>
    </source>
</evidence>
<dbReference type="Proteomes" id="UP000747110">
    <property type="component" value="Unassembled WGS sequence"/>
</dbReference>
<dbReference type="InterPro" id="IPR003691">
    <property type="entry name" value="FluC"/>
</dbReference>
<name>A0A8J4CSL0_9CHLO</name>
<comment type="caution">
    <text evidence="11">The sequence shown here is derived from an EMBL/GenBank/DDBJ whole genome shotgun (WGS) entry which is preliminary data.</text>
</comment>
<gene>
    <name evidence="11" type="ORF">Vretifemale_15795</name>
    <name evidence="12" type="ORF">Vretimale_13087</name>
</gene>
<accession>A0A8J4CSL0</accession>
<evidence type="ECO:0000256" key="8">
    <source>
        <dbReference type="ARBA" id="ARBA00035585"/>
    </source>
</evidence>
<sequence>MSRVSTLWRIHLHLAAFSQLGVLTRIVIGRLFSGPCSGNGRWTWAPCVTGSGLMVAGDTLFYDFPANVLGSFIIGLLSTGNNLAAIYPCQCTTNNFSGLQLPSLPRNSKLQNCGELHIGLRTGYCGSLTTFSSWFMQVVILMVGRSMPPGTVRGTHWVQGLWAIYLGISGPLFALILGQHAALAAAAMWVAAEPTSYQWQQPKQATDFPASKPMGSFAAQIATTNPILKTVEAADGAAEPAPEPAAGALGSVAVSTAGNSPHAPHAPPVLVLEIVNEALQPANAEFVPTTAATADVGPLASAPGGAASDSASPVPIRESSRRLSRQTEWLVDVAAGSSFLTLSGVSLAYAYLDRNTATKHHRRFWWFSILLGPVGCFLRWHLSHLNGWRDGWLQYGTFTANMLGCVLDFVCEALIFRLAGSLTNTQQMALQGLMVGTAGCLTTVSTYVSEIQKLALASPVSAYKYFLASTVVPVALGILVYGIPVWMGT</sequence>
<dbReference type="PANTHER" id="PTHR28259:SF1">
    <property type="entry name" value="FLUORIDE EXPORT PROTEIN 1-RELATED"/>
    <property type="match status" value="1"/>
</dbReference>
<keyword evidence="13" id="KW-1185">Reference proteome</keyword>
<evidence type="ECO:0000256" key="4">
    <source>
        <dbReference type="ARBA" id="ARBA00022692"/>
    </source>
</evidence>
<evidence type="ECO:0000256" key="5">
    <source>
        <dbReference type="ARBA" id="ARBA00022989"/>
    </source>
</evidence>
<evidence type="ECO:0000256" key="6">
    <source>
        <dbReference type="ARBA" id="ARBA00023136"/>
    </source>
</evidence>
<comment type="similarity">
    <text evidence="7">Belongs to the fluoride channel Fluc/FEX (TC 1.A.43) family.</text>
</comment>
<protein>
    <recommendedName>
        <fullName evidence="14">Fluoride ion transporter CrcB</fullName>
    </recommendedName>
</protein>
<dbReference type="Proteomes" id="UP000722791">
    <property type="component" value="Unassembled WGS sequence"/>
</dbReference>